<evidence type="ECO:0000256" key="7">
    <source>
        <dbReference type="RuleBase" id="RU361235"/>
    </source>
</evidence>
<evidence type="ECO:0000313" key="9">
    <source>
        <dbReference type="EMBL" id="KAK5649287.1"/>
    </source>
</evidence>
<dbReference type="Pfam" id="PF00135">
    <property type="entry name" value="COesterase"/>
    <property type="match status" value="2"/>
</dbReference>
<evidence type="ECO:0000313" key="10">
    <source>
        <dbReference type="Proteomes" id="UP001329430"/>
    </source>
</evidence>
<evidence type="ECO:0000259" key="8">
    <source>
        <dbReference type="Pfam" id="PF00135"/>
    </source>
</evidence>
<protein>
    <recommendedName>
        <fullName evidence="7">Carboxylic ester hydrolase</fullName>
        <ecNumber evidence="7">3.1.1.-</ecNumber>
    </recommendedName>
</protein>
<dbReference type="InterPro" id="IPR002168">
    <property type="entry name" value="Lipase_GDXG_HIS_AS"/>
</dbReference>
<keyword evidence="10" id="KW-1185">Reference proteome</keyword>
<dbReference type="Gene3D" id="3.40.50.1820">
    <property type="entry name" value="alpha/beta hydrolase"/>
    <property type="match status" value="1"/>
</dbReference>
<dbReference type="InterPro" id="IPR029058">
    <property type="entry name" value="AB_hydrolase_fold"/>
</dbReference>
<sequence>MKGSTANDGLLVHTSLGKINGFHRTSFEGRVFSAFEGIPYAKPPVGDLRFEVGASLSLPKVKQDCLYLNVYVPKSEPSENDNFDVIVNIHGGGFMIGTSSFAEPSYLMDRDIIYVNMNYRLGYVTGFLSTEDDMVPGNNGLKDQQLALKWVQAHIKQFGGNPRSVTLMGGSAGGASVHFHYFSPQSKGLFHRGISQSGTALMPWTIQKSALQKARTLAAALNCRHSNTQTLINCLKEVPVEDLIKKTMDFYDLMQFPIAPFGPVVEAESESSFLTKHPYKQLEDGDVNDVPWLTWIAKDEGMLAIISLIHNMDKLENQWNEWSEHIFDYKYICTNARKKEIAQKIKSFYFGNEKVSKKNVNTLIKALGDRLFNVGFETAVQMQAKVVASPIYAAIYGYNKSTSMKDLLGIELEGVPHGAEGALLHQISPAIQLSESDILMKNVLIDFVTFFAKNGKPQSNGVEWEPINADDPNYLLINDIDDLNMVNIPELTPKEFWENLNFLENSRAERIRDEL</sequence>
<dbReference type="GO" id="GO:0052689">
    <property type="term" value="F:carboxylic ester hydrolase activity"/>
    <property type="evidence" value="ECO:0007669"/>
    <property type="project" value="UniProtKB-KW"/>
</dbReference>
<dbReference type="PANTHER" id="PTHR43142:SF1">
    <property type="entry name" value="CARBOXYLIC ESTER HYDROLASE"/>
    <property type="match status" value="1"/>
</dbReference>
<accession>A0AAN7VJ01</accession>
<dbReference type="EMBL" id="JAVRBK010000001">
    <property type="protein sequence ID" value="KAK5649287.1"/>
    <property type="molecule type" value="Genomic_DNA"/>
</dbReference>
<keyword evidence="6" id="KW-0325">Glycoprotein</keyword>
<keyword evidence="4 7" id="KW-0378">Hydrolase</keyword>
<evidence type="ECO:0000256" key="1">
    <source>
        <dbReference type="ARBA" id="ARBA00005964"/>
    </source>
</evidence>
<keyword evidence="5" id="KW-1015">Disulfide bond</keyword>
<comment type="similarity">
    <text evidence="1 7">Belongs to the type-B carboxylesterase/lipase family.</text>
</comment>
<dbReference type="PROSITE" id="PS01173">
    <property type="entry name" value="LIPASE_GDXG_HIS"/>
    <property type="match status" value="1"/>
</dbReference>
<dbReference type="SUPFAM" id="SSF53474">
    <property type="entry name" value="alpha/beta-Hydrolases"/>
    <property type="match status" value="1"/>
</dbReference>
<organism evidence="9 10">
    <name type="scientific">Pyrocoelia pectoralis</name>
    <dbReference type="NCBI Taxonomy" id="417401"/>
    <lineage>
        <taxon>Eukaryota</taxon>
        <taxon>Metazoa</taxon>
        <taxon>Ecdysozoa</taxon>
        <taxon>Arthropoda</taxon>
        <taxon>Hexapoda</taxon>
        <taxon>Insecta</taxon>
        <taxon>Pterygota</taxon>
        <taxon>Neoptera</taxon>
        <taxon>Endopterygota</taxon>
        <taxon>Coleoptera</taxon>
        <taxon>Polyphaga</taxon>
        <taxon>Elateriformia</taxon>
        <taxon>Elateroidea</taxon>
        <taxon>Lampyridae</taxon>
        <taxon>Lampyrinae</taxon>
        <taxon>Pyrocoelia</taxon>
    </lineage>
</organism>
<feature type="domain" description="Carboxylesterase type B" evidence="8">
    <location>
        <begin position="11"/>
        <end position="51"/>
    </location>
</feature>
<evidence type="ECO:0000256" key="3">
    <source>
        <dbReference type="ARBA" id="ARBA00022487"/>
    </source>
</evidence>
<evidence type="ECO:0000256" key="4">
    <source>
        <dbReference type="ARBA" id="ARBA00022801"/>
    </source>
</evidence>
<comment type="similarity">
    <text evidence="2">Belongs to the 'GDXG' lipolytic enzyme family.</text>
</comment>
<dbReference type="InterPro" id="IPR002018">
    <property type="entry name" value="CarbesteraseB"/>
</dbReference>
<evidence type="ECO:0000256" key="5">
    <source>
        <dbReference type="ARBA" id="ARBA00023157"/>
    </source>
</evidence>
<gene>
    <name evidence="9" type="ORF">RI129_000316</name>
</gene>
<comment type="caution">
    <text evidence="9">The sequence shown here is derived from an EMBL/GenBank/DDBJ whole genome shotgun (WGS) entry which is preliminary data.</text>
</comment>
<evidence type="ECO:0000256" key="6">
    <source>
        <dbReference type="ARBA" id="ARBA00023180"/>
    </source>
</evidence>
<dbReference type="PANTHER" id="PTHR43142">
    <property type="entry name" value="CARBOXYLIC ESTER HYDROLASE"/>
    <property type="match status" value="1"/>
</dbReference>
<dbReference type="AlphaFoldDB" id="A0AAN7VJ01"/>
<dbReference type="PROSITE" id="PS00122">
    <property type="entry name" value="CARBOXYLESTERASE_B_1"/>
    <property type="match status" value="1"/>
</dbReference>
<dbReference type="EC" id="3.1.1.-" evidence="7"/>
<reference evidence="9 10" key="1">
    <citation type="journal article" date="2024" name="Insects">
        <title>An Improved Chromosome-Level Genome Assembly of the Firefly Pyrocoelia pectoralis.</title>
        <authorList>
            <person name="Fu X."/>
            <person name="Meyer-Rochow V.B."/>
            <person name="Ballantyne L."/>
            <person name="Zhu X."/>
        </authorList>
    </citation>
    <scope>NUCLEOTIDE SEQUENCE [LARGE SCALE GENOMIC DNA]</scope>
    <source>
        <strain evidence="9">XCY_ONT2</strain>
    </source>
</reference>
<keyword evidence="3" id="KW-0719">Serine esterase</keyword>
<dbReference type="Proteomes" id="UP001329430">
    <property type="component" value="Chromosome 1"/>
</dbReference>
<name>A0AAN7VJ01_9COLE</name>
<feature type="domain" description="Carboxylesterase type B" evidence="8">
    <location>
        <begin position="61"/>
        <end position="479"/>
    </location>
</feature>
<evidence type="ECO:0000256" key="2">
    <source>
        <dbReference type="ARBA" id="ARBA00010515"/>
    </source>
</evidence>
<proteinExistence type="inferred from homology"/>
<dbReference type="InterPro" id="IPR019826">
    <property type="entry name" value="Carboxylesterase_B_AS"/>
</dbReference>